<accession>A0AAV9C6G5</accession>
<reference evidence="2" key="1">
    <citation type="journal article" date="2023" name="Nat. Commun.">
        <title>Diploid and tetraploid genomes of Acorus and the evolution of monocots.</title>
        <authorList>
            <person name="Ma L."/>
            <person name="Liu K.W."/>
            <person name="Li Z."/>
            <person name="Hsiao Y.Y."/>
            <person name="Qi Y."/>
            <person name="Fu T."/>
            <person name="Tang G.D."/>
            <person name="Zhang D."/>
            <person name="Sun W.H."/>
            <person name="Liu D.K."/>
            <person name="Li Y."/>
            <person name="Chen G.Z."/>
            <person name="Liu X.D."/>
            <person name="Liao X.Y."/>
            <person name="Jiang Y.T."/>
            <person name="Yu X."/>
            <person name="Hao Y."/>
            <person name="Huang J."/>
            <person name="Zhao X.W."/>
            <person name="Ke S."/>
            <person name="Chen Y.Y."/>
            <person name="Wu W.L."/>
            <person name="Hsu J.L."/>
            <person name="Lin Y.F."/>
            <person name="Huang M.D."/>
            <person name="Li C.Y."/>
            <person name="Huang L."/>
            <person name="Wang Z.W."/>
            <person name="Zhao X."/>
            <person name="Zhong W.Y."/>
            <person name="Peng D.H."/>
            <person name="Ahmad S."/>
            <person name="Lan S."/>
            <person name="Zhang J.S."/>
            <person name="Tsai W.C."/>
            <person name="Van de Peer Y."/>
            <person name="Liu Z.J."/>
        </authorList>
    </citation>
    <scope>NUCLEOTIDE SEQUENCE</scope>
    <source>
        <strain evidence="2">CP</strain>
    </source>
</reference>
<gene>
    <name evidence="2" type="ORF">QJS10_CPB21g00597</name>
</gene>
<evidence type="ECO:0000313" key="2">
    <source>
        <dbReference type="EMBL" id="KAK1284683.1"/>
    </source>
</evidence>
<protein>
    <submittedName>
        <fullName evidence="2">Uncharacterized protein</fullName>
    </submittedName>
</protein>
<keyword evidence="1" id="KW-0472">Membrane</keyword>
<name>A0AAV9C6G5_ACOCL</name>
<proteinExistence type="predicted"/>
<dbReference type="EMBL" id="JAUJYO010000021">
    <property type="protein sequence ID" value="KAK1284683.1"/>
    <property type="molecule type" value="Genomic_DNA"/>
</dbReference>
<sequence>MDRNMKALTIGVIGAGITLTAYSQTLFTSTQCVTIGFLVLVLGLLVKEGIQMGAVNFCPVYFRNKRMDKGIIGTHQDGEWMVVFAGVPGGKDAVLYVDLLNELPQVTLALDREDTVCWVLLYVAAMSGGVE</sequence>
<feature type="transmembrane region" description="Helical" evidence="1">
    <location>
        <begin position="33"/>
        <end position="62"/>
    </location>
</feature>
<keyword evidence="3" id="KW-1185">Reference proteome</keyword>
<reference evidence="2" key="2">
    <citation type="submission" date="2023-06" db="EMBL/GenBank/DDBJ databases">
        <authorList>
            <person name="Ma L."/>
            <person name="Liu K.-W."/>
            <person name="Li Z."/>
            <person name="Hsiao Y.-Y."/>
            <person name="Qi Y."/>
            <person name="Fu T."/>
            <person name="Tang G."/>
            <person name="Zhang D."/>
            <person name="Sun W.-H."/>
            <person name="Liu D.-K."/>
            <person name="Li Y."/>
            <person name="Chen G.-Z."/>
            <person name="Liu X.-D."/>
            <person name="Liao X.-Y."/>
            <person name="Jiang Y.-T."/>
            <person name="Yu X."/>
            <person name="Hao Y."/>
            <person name="Huang J."/>
            <person name="Zhao X.-W."/>
            <person name="Ke S."/>
            <person name="Chen Y.-Y."/>
            <person name="Wu W.-L."/>
            <person name="Hsu J.-L."/>
            <person name="Lin Y.-F."/>
            <person name="Huang M.-D."/>
            <person name="Li C.-Y."/>
            <person name="Huang L."/>
            <person name="Wang Z.-W."/>
            <person name="Zhao X."/>
            <person name="Zhong W.-Y."/>
            <person name="Peng D.-H."/>
            <person name="Ahmad S."/>
            <person name="Lan S."/>
            <person name="Zhang J.-S."/>
            <person name="Tsai W.-C."/>
            <person name="Van De Peer Y."/>
            <person name="Liu Z.-J."/>
        </authorList>
    </citation>
    <scope>NUCLEOTIDE SEQUENCE</scope>
    <source>
        <strain evidence="2">CP</strain>
        <tissue evidence="2">Leaves</tissue>
    </source>
</reference>
<organism evidence="2 3">
    <name type="scientific">Acorus calamus</name>
    <name type="common">Sweet flag</name>
    <dbReference type="NCBI Taxonomy" id="4465"/>
    <lineage>
        <taxon>Eukaryota</taxon>
        <taxon>Viridiplantae</taxon>
        <taxon>Streptophyta</taxon>
        <taxon>Embryophyta</taxon>
        <taxon>Tracheophyta</taxon>
        <taxon>Spermatophyta</taxon>
        <taxon>Magnoliopsida</taxon>
        <taxon>Liliopsida</taxon>
        <taxon>Acoraceae</taxon>
        <taxon>Acorus</taxon>
    </lineage>
</organism>
<keyword evidence="1" id="KW-0812">Transmembrane</keyword>
<evidence type="ECO:0000313" key="3">
    <source>
        <dbReference type="Proteomes" id="UP001180020"/>
    </source>
</evidence>
<comment type="caution">
    <text evidence="2">The sequence shown here is derived from an EMBL/GenBank/DDBJ whole genome shotgun (WGS) entry which is preliminary data.</text>
</comment>
<dbReference type="Proteomes" id="UP001180020">
    <property type="component" value="Unassembled WGS sequence"/>
</dbReference>
<keyword evidence="1" id="KW-1133">Transmembrane helix</keyword>
<evidence type="ECO:0000256" key="1">
    <source>
        <dbReference type="SAM" id="Phobius"/>
    </source>
</evidence>
<dbReference type="AlphaFoldDB" id="A0AAV9C6G5"/>